<accession>A0A9N9SD14</accession>
<evidence type="ECO:0000313" key="4">
    <source>
        <dbReference type="EMBL" id="CAG9813846.1"/>
    </source>
</evidence>
<evidence type="ECO:0000256" key="2">
    <source>
        <dbReference type="SAM" id="MobiDB-lite"/>
    </source>
</evidence>
<dbReference type="PANTHER" id="PTHR22619:SF0">
    <property type="entry name" value="ZINC FINGER SWIM DOMAIN-CONTAINING PROTEIN 6-LIKE PROTEIN"/>
    <property type="match status" value="1"/>
</dbReference>
<dbReference type="EMBL" id="OU896707">
    <property type="protein sequence ID" value="CAG9813846.1"/>
    <property type="molecule type" value="Genomic_DNA"/>
</dbReference>
<dbReference type="Gene3D" id="4.10.60.10">
    <property type="entry name" value="Zinc finger, CCHC-type"/>
    <property type="match status" value="1"/>
</dbReference>
<dbReference type="SUPFAM" id="SSF57756">
    <property type="entry name" value="Retrovirus zinc finger-like domains"/>
    <property type="match status" value="1"/>
</dbReference>
<proteinExistence type="predicted"/>
<dbReference type="InterPro" id="IPR036875">
    <property type="entry name" value="Znf_CCHC_sf"/>
</dbReference>
<feature type="region of interest" description="Disordered" evidence="2">
    <location>
        <begin position="500"/>
        <end position="524"/>
    </location>
</feature>
<evidence type="ECO:0000313" key="5">
    <source>
        <dbReference type="Proteomes" id="UP001153737"/>
    </source>
</evidence>
<protein>
    <recommendedName>
        <fullName evidence="3">CCHC-type domain-containing protein</fullName>
    </recommendedName>
</protein>
<evidence type="ECO:0000259" key="3">
    <source>
        <dbReference type="PROSITE" id="PS50158"/>
    </source>
</evidence>
<feature type="region of interest" description="Disordered" evidence="2">
    <location>
        <begin position="420"/>
        <end position="484"/>
    </location>
</feature>
<evidence type="ECO:0000256" key="1">
    <source>
        <dbReference type="PROSITE-ProRule" id="PRU00047"/>
    </source>
</evidence>
<feature type="compositionally biased region" description="Polar residues" evidence="2">
    <location>
        <begin position="11"/>
        <end position="28"/>
    </location>
</feature>
<keyword evidence="1" id="KW-0863">Zinc-finger</keyword>
<feature type="compositionally biased region" description="Basic residues" evidence="2">
    <location>
        <begin position="457"/>
        <end position="466"/>
    </location>
</feature>
<dbReference type="Proteomes" id="UP001153737">
    <property type="component" value="Chromosome 1"/>
</dbReference>
<dbReference type="PROSITE" id="PS50158">
    <property type="entry name" value="ZF_CCHC"/>
    <property type="match status" value="1"/>
</dbReference>
<gene>
    <name evidence="4" type="ORF">PHAECO_LOCUS1037</name>
</gene>
<organism evidence="4 5">
    <name type="scientific">Phaedon cochleariae</name>
    <name type="common">Mustard beetle</name>
    <dbReference type="NCBI Taxonomy" id="80249"/>
    <lineage>
        <taxon>Eukaryota</taxon>
        <taxon>Metazoa</taxon>
        <taxon>Ecdysozoa</taxon>
        <taxon>Arthropoda</taxon>
        <taxon>Hexapoda</taxon>
        <taxon>Insecta</taxon>
        <taxon>Pterygota</taxon>
        <taxon>Neoptera</taxon>
        <taxon>Endopterygota</taxon>
        <taxon>Coleoptera</taxon>
        <taxon>Polyphaga</taxon>
        <taxon>Cucujiformia</taxon>
        <taxon>Chrysomeloidea</taxon>
        <taxon>Chrysomelidae</taxon>
        <taxon>Chrysomelinae</taxon>
        <taxon>Chrysomelini</taxon>
        <taxon>Phaedon</taxon>
    </lineage>
</organism>
<feature type="region of interest" description="Disordered" evidence="2">
    <location>
        <begin position="1"/>
        <end position="33"/>
    </location>
</feature>
<dbReference type="GO" id="GO:0003676">
    <property type="term" value="F:nucleic acid binding"/>
    <property type="evidence" value="ECO:0007669"/>
    <property type="project" value="InterPro"/>
</dbReference>
<dbReference type="GO" id="GO:0031462">
    <property type="term" value="C:Cul2-RING ubiquitin ligase complex"/>
    <property type="evidence" value="ECO:0007669"/>
    <property type="project" value="TreeGrafter"/>
</dbReference>
<dbReference type="SMART" id="SM00343">
    <property type="entry name" value="ZnF_C2HC"/>
    <property type="match status" value="1"/>
</dbReference>
<dbReference type="AlphaFoldDB" id="A0A9N9SD14"/>
<name>A0A9N9SD14_PHACE</name>
<keyword evidence="1" id="KW-0479">Metal-binding</keyword>
<dbReference type="OrthoDB" id="10013584at2759"/>
<feature type="compositionally biased region" description="Basic and acidic residues" evidence="2">
    <location>
        <begin position="500"/>
        <end position="510"/>
    </location>
</feature>
<sequence length="524" mass="59548">MSHCDIAATAMSRNRTTRPKNLTRTQSSGRHRATYPWQRRRSRFVLASASFVGRRRQFQSVSESASLMAQARRLCCSRAGGGSGSGGVPSVPATVGAALLLRGPGPPPKRPDALLDVAAKVVAENIPFQRIEERYDRIPEPVQRRIVFWSFPRNERDICMYSSLSRVPAVNSNGEPQNLSFCKGLKLLETGCVDGVLQVVDQVRGIQFDHVKSQVYVKLVSNIVLQATLAKFEQGPALFEDEDGIHEVGVTEATDEILVRVYDFPFEMPNEKIRCELSKYGTVTSIRNESWRGEGMYVVESGVRQVKINMKRHIPSFIRIDGTTSLVSYPNQIRTCMICEDPGHIRRDCPKRPVNRIHEIRRPNVPYIVPEQTHQQQLTVDSIPPIVPSVREEVHEITACTEDDSENLDRETVTDEILNEPERLLEEGSNPDSIEPVLDVESHDRIEEPQYTPVTRKEKKQRKRNLTKNEQSTSEEEKKVPKLKINLKQKDAFMEYEYNEVSKDREKSGRGESVLPDYSVNEFY</sequence>
<dbReference type="PANTHER" id="PTHR22619">
    <property type="entry name" value="ZINC FINGER SWIM DOMAIN CONTAINING PROTEIN 4, 5, 6"/>
    <property type="match status" value="1"/>
</dbReference>
<dbReference type="InterPro" id="IPR001878">
    <property type="entry name" value="Znf_CCHC"/>
</dbReference>
<keyword evidence="5" id="KW-1185">Reference proteome</keyword>
<reference evidence="4" key="1">
    <citation type="submission" date="2022-01" db="EMBL/GenBank/DDBJ databases">
        <authorList>
            <person name="King R."/>
        </authorList>
    </citation>
    <scope>NUCLEOTIDE SEQUENCE</scope>
</reference>
<dbReference type="GO" id="GO:0008270">
    <property type="term" value="F:zinc ion binding"/>
    <property type="evidence" value="ECO:0007669"/>
    <property type="project" value="UniProtKB-KW"/>
</dbReference>
<keyword evidence="1" id="KW-0862">Zinc</keyword>
<feature type="domain" description="CCHC-type" evidence="3">
    <location>
        <begin position="336"/>
        <end position="351"/>
    </location>
</feature>
<reference evidence="4" key="2">
    <citation type="submission" date="2022-10" db="EMBL/GenBank/DDBJ databases">
        <authorList>
            <consortium name="ENA_rothamsted_submissions"/>
            <consortium name="culmorum"/>
            <person name="King R."/>
        </authorList>
    </citation>
    <scope>NUCLEOTIDE SEQUENCE</scope>
</reference>